<proteinExistence type="predicted"/>
<gene>
    <name evidence="1" type="ORF">G3N56_03750</name>
</gene>
<protein>
    <recommendedName>
        <fullName evidence="3">DNA-binding protein</fullName>
    </recommendedName>
</protein>
<organism evidence="1 2">
    <name type="scientific">Desulfolutivibrio sulfodismutans</name>
    <dbReference type="NCBI Taxonomy" id="63561"/>
    <lineage>
        <taxon>Bacteria</taxon>
        <taxon>Pseudomonadati</taxon>
        <taxon>Thermodesulfobacteriota</taxon>
        <taxon>Desulfovibrionia</taxon>
        <taxon>Desulfovibrionales</taxon>
        <taxon>Desulfovibrionaceae</taxon>
        <taxon>Desulfolutivibrio</taxon>
    </lineage>
</organism>
<sequence length="74" mass="8192">MDILSSMRESCPLLVTRVEAQRITGGLVKARTLANLDCLGKGPSVKVKLGRIVAYSKDSFLEWLSERLQEAENV</sequence>
<evidence type="ECO:0008006" key="3">
    <source>
        <dbReference type="Google" id="ProtNLM"/>
    </source>
</evidence>
<reference evidence="1 2" key="1">
    <citation type="submission" date="2020-02" db="EMBL/GenBank/DDBJ databases">
        <title>Comparative genomics of sulfur disproportionating microorganisms.</title>
        <authorList>
            <person name="Ward L.M."/>
            <person name="Bertran E."/>
            <person name="Johnston D.T."/>
        </authorList>
    </citation>
    <scope>NUCLEOTIDE SEQUENCE [LARGE SCALE GENOMIC DNA]</scope>
    <source>
        <strain evidence="1 2">DSM 3696</strain>
    </source>
</reference>
<evidence type="ECO:0000313" key="1">
    <source>
        <dbReference type="EMBL" id="NDY55855.1"/>
    </source>
</evidence>
<dbReference type="AlphaFoldDB" id="A0A7K3NJA4"/>
<comment type="caution">
    <text evidence="1">The sequence shown here is derived from an EMBL/GenBank/DDBJ whole genome shotgun (WGS) entry which is preliminary data.</text>
</comment>
<dbReference type="RefSeq" id="WP_163300909.1">
    <property type="nucleotide sequence ID" value="NZ_JAAGRQ010000010.1"/>
</dbReference>
<dbReference type="EMBL" id="JAAGRQ010000010">
    <property type="protein sequence ID" value="NDY55855.1"/>
    <property type="molecule type" value="Genomic_DNA"/>
</dbReference>
<name>A0A7K3NJA4_9BACT</name>
<dbReference type="Proteomes" id="UP000469724">
    <property type="component" value="Unassembled WGS sequence"/>
</dbReference>
<accession>A0A7K3NJA4</accession>
<evidence type="ECO:0000313" key="2">
    <source>
        <dbReference type="Proteomes" id="UP000469724"/>
    </source>
</evidence>
<keyword evidence="2" id="KW-1185">Reference proteome</keyword>